<evidence type="ECO:0000256" key="1">
    <source>
        <dbReference type="SAM" id="SignalP"/>
    </source>
</evidence>
<name>A0A975H6P8_9FLAO</name>
<evidence type="ECO:0000313" key="2">
    <source>
        <dbReference type="EMBL" id="QTE22228.1"/>
    </source>
</evidence>
<protein>
    <recommendedName>
        <fullName evidence="4">Secreted protein</fullName>
    </recommendedName>
</protein>
<feature type="chain" id="PRO_5036718775" description="Secreted protein" evidence="1">
    <location>
        <begin position="23"/>
        <end position="115"/>
    </location>
</feature>
<dbReference type="AlphaFoldDB" id="A0A975H6P8"/>
<evidence type="ECO:0008006" key="4">
    <source>
        <dbReference type="Google" id="ProtNLM"/>
    </source>
</evidence>
<sequence length="115" mass="12218">MNTKVKKFTKLTAISFFLIALAINVELTLDDPFSEISNSAFAQVSTSGSTTGGGYFKINYSETSGTETTYVNGQECTRTVNISSGTDCIAGGPTPTCSSKTRVFTYGEPNCTDIP</sequence>
<reference evidence="2 3" key="1">
    <citation type="submission" date="2021-03" db="EMBL/GenBank/DDBJ databases">
        <title>Complete genome of Polaribacter_sp.SM13.</title>
        <authorList>
            <person name="Jeong S.W."/>
            <person name="Bae J.W."/>
        </authorList>
    </citation>
    <scope>NUCLEOTIDE SEQUENCE [LARGE SCALE GENOMIC DNA]</scope>
    <source>
        <strain evidence="2 3">SM13</strain>
    </source>
</reference>
<keyword evidence="3" id="KW-1185">Reference proteome</keyword>
<accession>A0A975H6P8</accession>
<keyword evidence="1" id="KW-0732">Signal</keyword>
<dbReference type="KEGG" id="pcea:J3359_15685"/>
<gene>
    <name evidence="2" type="ORF">J3359_15685</name>
</gene>
<dbReference type="RefSeq" id="WP_208077948.1">
    <property type="nucleotide sequence ID" value="NZ_CP071869.1"/>
</dbReference>
<organism evidence="2 3">
    <name type="scientific">Polaribacter cellanae</name>
    <dbReference type="NCBI Taxonomy" id="2818493"/>
    <lineage>
        <taxon>Bacteria</taxon>
        <taxon>Pseudomonadati</taxon>
        <taxon>Bacteroidota</taxon>
        <taxon>Flavobacteriia</taxon>
        <taxon>Flavobacteriales</taxon>
        <taxon>Flavobacteriaceae</taxon>
    </lineage>
</organism>
<proteinExistence type="predicted"/>
<feature type="signal peptide" evidence="1">
    <location>
        <begin position="1"/>
        <end position="22"/>
    </location>
</feature>
<dbReference type="EMBL" id="CP071869">
    <property type="protein sequence ID" value="QTE22228.1"/>
    <property type="molecule type" value="Genomic_DNA"/>
</dbReference>
<evidence type="ECO:0000313" key="3">
    <source>
        <dbReference type="Proteomes" id="UP000663920"/>
    </source>
</evidence>
<dbReference type="Proteomes" id="UP000663920">
    <property type="component" value="Chromosome"/>
</dbReference>